<name>A0A1Z4ESQ3_9MYCO</name>
<sequence>MGRRRWFALGAVALAFVAIALLMLSWRSNRSQAVPAPDVHELSLCTAVLAVGERAESEYDDFSRLTRNRAWSWEDPRVGPAASAFSKALRREAESLRTLMPDDHADHGLTLEADIRGMAENDIVLADKLARRDGLLSIDALVLGYEFAHQSAARSCDITRDFEAIRQEQVRQCEGRRSGSIANWWTMSCVQEPKEPSTTFEIPPNPGL</sequence>
<dbReference type="KEGG" id="mste:MSTE_00642"/>
<proteinExistence type="predicted"/>
<dbReference type="Proteomes" id="UP000217954">
    <property type="component" value="Chromosome"/>
</dbReference>
<reference evidence="1 2" key="2">
    <citation type="journal article" date="2017" name="Int. J. Syst. Evol. Microbiol.">
        <title>Mycobacterium stephanolepidis sp. nov., a rapidly growing species related to Mycobacterium chelonae, isolated from marine teleost fish, Stephanolepis cirrhifer.</title>
        <authorList>
            <person name="Fukano H."/>
            <person name="Wada S."/>
            <person name="Kurata O."/>
            <person name="Katayama K."/>
            <person name="Fujiwara N."/>
            <person name="Hoshino Y."/>
        </authorList>
    </citation>
    <scope>NUCLEOTIDE SEQUENCE [LARGE SCALE GENOMIC DNA]</scope>
    <source>
        <strain evidence="1 2">NJB0901</strain>
    </source>
</reference>
<evidence type="ECO:0000313" key="1">
    <source>
        <dbReference type="EMBL" id="BAX95982.1"/>
    </source>
</evidence>
<reference evidence="2" key="1">
    <citation type="journal article" date="2017" name="Genome Announc.">
        <title>Complete Genome Sequence of Mycobacterium stephanolepidis.</title>
        <authorList>
            <person name="Fukano H."/>
            <person name="Yoshida M."/>
            <person name="Katayama Y."/>
            <person name="Omatsu T."/>
            <person name="Mizutani T."/>
            <person name="Kurata O."/>
            <person name="Wada S."/>
            <person name="Hoshino Y."/>
        </authorList>
    </citation>
    <scope>NUCLEOTIDE SEQUENCE [LARGE SCALE GENOMIC DNA]</scope>
    <source>
        <strain evidence="2">NJB0901</strain>
    </source>
</reference>
<accession>A0A1Z4ESQ3</accession>
<keyword evidence="2" id="KW-1185">Reference proteome</keyword>
<dbReference type="AlphaFoldDB" id="A0A1Z4ESQ3"/>
<evidence type="ECO:0000313" key="2">
    <source>
        <dbReference type="Proteomes" id="UP000217954"/>
    </source>
</evidence>
<organism evidence="1 2">
    <name type="scientific">[Mycobacterium] stephanolepidis</name>
    <dbReference type="NCBI Taxonomy" id="1520670"/>
    <lineage>
        <taxon>Bacteria</taxon>
        <taxon>Bacillati</taxon>
        <taxon>Actinomycetota</taxon>
        <taxon>Actinomycetes</taxon>
        <taxon>Mycobacteriales</taxon>
        <taxon>Mycobacteriaceae</taxon>
        <taxon>Mycobacteroides</taxon>
    </lineage>
</organism>
<gene>
    <name evidence="1" type="ORF">MSTE_00642</name>
</gene>
<dbReference type="OrthoDB" id="4763464at2"/>
<dbReference type="EMBL" id="AP018165">
    <property type="protein sequence ID" value="BAX95982.1"/>
    <property type="molecule type" value="Genomic_DNA"/>
</dbReference>
<dbReference type="RefSeq" id="WP_157997617.1">
    <property type="nucleotide sequence ID" value="NZ_AP018165.1"/>
</dbReference>
<protein>
    <submittedName>
        <fullName evidence="1">Uncharacterized protein</fullName>
    </submittedName>
</protein>